<evidence type="ECO:0000256" key="5">
    <source>
        <dbReference type="HAMAP-Rule" id="MF_03174"/>
    </source>
</evidence>
<dbReference type="Gene3D" id="3.90.230.10">
    <property type="entry name" value="Creatinase/methionine aminopeptidase superfamily"/>
    <property type="match status" value="1"/>
</dbReference>
<reference evidence="8" key="1">
    <citation type="submission" date="2020-05" db="EMBL/GenBank/DDBJ databases">
        <title>Mycena genomes resolve the evolution of fungal bioluminescence.</title>
        <authorList>
            <person name="Tsai I.J."/>
        </authorList>
    </citation>
    <scope>NUCLEOTIDE SEQUENCE</scope>
    <source>
        <strain evidence="8">CCC161011</strain>
    </source>
</reference>
<dbReference type="InterPro" id="IPR000994">
    <property type="entry name" value="Pept_M24"/>
</dbReference>
<feature type="binding site" evidence="5">
    <location>
        <position position="352"/>
    </location>
    <ligand>
        <name>substrate</name>
    </ligand>
</feature>
<dbReference type="NCBIfam" id="TIGR00500">
    <property type="entry name" value="met_pdase_I"/>
    <property type="match status" value="1"/>
</dbReference>
<dbReference type="InterPro" id="IPR001714">
    <property type="entry name" value="Pept_M24_MAP"/>
</dbReference>
<keyword evidence="3 5" id="KW-0479">Metal-binding</keyword>
<feature type="binding site" evidence="5">
    <location>
        <position position="434"/>
    </location>
    <ligand>
        <name>a divalent metal cation</name>
        <dbReference type="ChEBI" id="CHEBI:60240"/>
        <label>2</label>
        <note>catalytic</note>
    </ligand>
</feature>
<dbReference type="HAMAP" id="MF_01974">
    <property type="entry name" value="MetAP_1"/>
    <property type="match status" value="1"/>
</dbReference>
<protein>
    <recommendedName>
        <fullName evidence="6">Methionine aminopeptidase</fullName>
        <ecNumber evidence="6">3.4.11.18</ecNumber>
    </recommendedName>
</protein>
<feature type="binding site" evidence="5">
    <location>
        <position position="441"/>
    </location>
    <ligand>
        <name>substrate</name>
    </ligand>
</feature>
<comment type="cofactor">
    <cofactor evidence="5">
        <name>Co(2+)</name>
        <dbReference type="ChEBI" id="CHEBI:48828"/>
    </cofactor>
    <cofactor evidence="5">
        <name>Zn(2+)</name>
        <dbReference type="ChEBI" id="CHEBI:29105"/>
    </cofactor>
    <cofactor evidence="5">
        <name>Mn(2+)</name>
        <dbReference type="ChEBI" id="CHEBI:29035"/>
    </cofactor>
    <cofactor evidence="5">
        <name>Fe(2+)</name>
        <dbReference type="ChEBI" id="CHEBI:29033"/>
    </cofactor>
    <text evidence="5">Binds 2 divalent metal cations per subunit. Has a high-affinity and a low affinity metal-binding site. The true nature of the physiological cofactor is under debate. The enzyme is active with cobalt, zinc, manganese or divalent iron ions. Most likely, methionine aminopeptidases function as mononuclear Fe(2+)-metalloproteases under physiological conditions, and the catalytically relevant metal-binding site has been assigned to the histidine-containing high-affinity site.</text>
</comment>
<gene>
    <name evidence="8" type="ORF">MVEN_02057500</name>
</gene>
<dbReference type="GO" id="GO:0006508">
    <property type="term" value="P:proteolysis"/>
    <property type="evidence" value="ECO:0007669"/>
    <property type="project" value="UniProtKB-KW"/>
</dbReference>
<feature type="binding site" evidence="5">
    <location>
        <position position="379"/>
    </location>
    <ligand>
        <name>a divalent metal cation</name>
        <dbReference type="ChEBI" id="CHEBI:60240"/>
        <label>2</label>
        <note>catalytic</note>
    </ligand>
</feature>
<dbReference type="GO" id="GO:0070006">
    <property type="term" value="F:metalloaminopeptidase activity"/>
    <property type="evidence" value="ECO:0007669"/>
    <property type="project" value="UniProtKB-UniRule"/>
</dbReference>
<proteinExistence type="inferred from homology"/>
<keyword evidence="2 5" id="KW-0645">Protease</keyword>
<dbReference type="SUPFAM" id="SSF55920">
    <property type="entry name" value="Creatinase/aminopeptidase"/>
    <property type="match status" value="1"/>
</dbReference>
<sequence length="520" mass="57994">MQGKPARAEVVFSSDVRNMDDWARRTRIPLTTADALGVTYARSHRWLHALKSSLIHQHRWTEAASSDPRMLFSLETSSIWRSSVGLPAGPALRLQLPVHATSFFSPERRVQWQMVFHSDIFESVRKICPPINDILNLVQCLLTGIVTLVFEENLPQGIYRTTRGLPPVSWINANEQMLVEIFGVPHFRALRKACSDTATAFKLEKNHKVLHNIAKLDPNGVGKDGTYNPFPTYAFTGPMRPVYPLSPKRKIPDHIQLPEYVNDGVPKSEMRAAGQAPRILNAEEIEKMRTVCRMSREILDIAAAAVRPGITTDEIDEIVHNATIERNAYPSPLNYRDFPKSVCTSVNEVICHGIPDQRKLKEGDIINLGDVYYQGFHGDVNGTYPVGEIDEESAKLIRTSRECLDKSIELCKPGAFEPIARSNGCSSVRTYTGHGIHTLFHAAPNIPHYAKNKAVGTMKPGMVFTIEPMINLGSNWGDVHWPDNWTATTTDGKRSAQFEETLLITETGVEILTAAPKSAA</sequence>
<feature type="binding site" evidence="5">
    <location>
        <position position="379"/>
    </location>
    <ligand>
        <name>a divalent metal cation</name>
        <dbReference type="ChEBI" id="CHEBI:60240"/>
        <label>1</label>
    </ligand>
</feature>
<dbReference type="OrthoDB" id="3209743at2759"/>
<evidence type="ECO:0000256" key="1">
    <source>
        <dbReference type="ARBA" id="ARBA00022438"/>
    </source>
</evidence>
<dbReference type="PANTHER" id="PTHR43330">
    <property type="entry name" value="METHIONINE AMINOPEPTIDASE"/>
    <property type="match status" value="1"/>
</dbReference>
<dbReference type="Pfam" id="PF00557">
    <property type="entry name" value="Peptidase_M24"/>
    <property type="match status" value="1"/>
</dbReference>
<organism evidence="8 9">
    <name type="scientific">Mycena venus</name>
    <dbReference type="NCBI Taxonomy" id="2733690"/>
    <lineage>
        <taxon>Eukaryota</taxon>
        <taxon>Fungi</taxon>
        <taxon>Dikarya</taxon>
        <taxon>Basidiomycota</taxon>
        <taxon>Agaricomycotina</taxon>
        <taxon>Agaricomycetes</taxon>
        <taxon>Agaricomycetidae</taxon>
        <taxon>Agaricales</taxon>
        <taxon>Marasmiineae</taxon>
        <taxon>Mycenaceae</taxon>
        <taxon>Mycena</taxon>
    </lineage>
</organism>
<comment type="function">
    <text evidence="6">Cotranslationally removes the N-terminal methionine from nascent proteins. The N-terminal methionine is often cleaved when the second residue in the primary sequence is small and uncharged (Met-Ala-, Cys, Gly, Pro, Ser, Thr, or Val).</text>
</comment>
<dbReference type="CDD" id="cd01086">
    <property type="entry name" value="MetAP1"/>
    <property type="match status" value="1"/>
</dbReference>
<keyword evidence="4 5" id="KW-0378">Hydrolase</keyword>
<evidence type="ECO:0000256" key="2">
    <source>
        <dbReference type="ARBA" id="ARBA00022670"/>
    </source>
</evidence>
<keyword evidence="9" id="KW-1185">Reference proteome</keyword>
<evidence type="ECO:0000256" key="4">
    <source>
        <dbReference type="ARBA" id="ARBA00022801"/>
    </source>
</evidence>
<feature type="binding site" evidence="5">
    <location>
        <position position="467"/>
    </location>
    <ligand>
        <name>a divalent metal cation</name>
        <dbReference type="ChEBI" id="CHEBI:60240"/>
        <label>2</label>
        <note>catalytic</note>
    </ligand>
</feature>
<dbReference type="AlphaFoldDB" id="A0A8H7CI55"/>
<dbReference type="GO" id="GO:0005829">
    <property type="term" value="C:cytosol"/>
    <property type="evidence" value="ECO:0007669"/>
    <property type="project" value="TreeGrafter"/>
</dbReference>
<feature type="domain" description="Peptidase M24" evidence="7">
    <location>
        <begin position="286"/>
        <end position="506"/>
    </location>
</feature>
<dbReference type="EMBL" id="JACAZI010000021">
    <property type="protein sequence ID" value="KAF7338320.1"/>
    <property type="molecule type" value="Genomic_DNA"/>
</dbReference>
<name>A0A8H7CI55_9AGAR</name>
<dbReference type="InterPro" id="IPR002467">
    <property type="entry name" value="Pept_M24A_MAP1"/>
</dbReference>
<dbReference type="PROSITE" id="PS00680">
    <property type="entry name" value="MAP_1"/>
    <property type="match status" value="1"/>
</dbReference>
<evidence type="ECO:0000259" key="7">
    <source>
        <dbReference type="Pfam" id="PF00557"/>
    </source>
</evidence>
<accession>A0A8H7CI55</accession>
<comment type="similarity">
    <text evidence="5">Belongs to the peptidase M24A family. Methionine aminopeptidase type 1 subfamily.</text>
</comment>
<evidence type="ECO:0000256" key="3">
    <source>
        <dbReference type="ARBA" id="ARBA00022723"/>
    </source>
</evidence>
<dbReference type="GO" id="GO:0004239">
    <property type="term" value="F:initiator methionyl aminopeptidase activity"/>
    <property type="evidence" value="ECO:0007669"/>
    <property type="project" value="UniProtKB-UniRule"/>
</dbReference>
<dbReference type="InterPro" id="IPR036005">
    <property type="entry name" value="Creatinase/aminopeptidase-like"/>
</dbReference>
<feature type="binding site" evidence="5">
    <location>
        <position position="499"/>
    </location>
    <ligand>
        <name>a divalent metal cation</name>
        <dbReference type="ChEBI" id="CHEBI:60240"/>
        <label>1</label>
    </ligand>
</feature>
<comment type="caution">
    <text evidence="8">The sequence shown here is derived from an EMBL/GenBank/DDBJ whole genome shotgun (WGS) entry which is preliminary data.</text>
</comment>
<dbReference type="GO" id="GO:0046872">
    <property type="term" value="F:metal ion binding"/>
    <property type="evidence" value="ECO:0007669"/>
    <property type="project" value="UniProtKB-UniRule"/>
</dbReference>
<dbReference type="PANTHER" id="PTHR43330:SF7">
    <property type="entry name" value="METHIONINE AMINOPEPTIDASE 1"/>
    <property type="match status" value="1"/>
</dbReference>
<dbReference type="EC" id="3.4.11.18" evidence="6"/>
<evidence type="ECO:0000256" key="6">
    <source>
        <dbReference type="RuleBase" id="RU003653"/>
    </source>
</evidence>
<feature type="binding site" evidence="5">
    <location>
        <position position="499"/>
    </location>
    <ligand>
        <name>a divalent metal cation</name>
        <dbReference type="ChEBI" id="CHEBI:60240"/>
        <label>2</label>
        <note>catalytic</note>
    </ligand>
</feature>
<evidence type="ECO:0000313" key="8">
    <source>
        <dbReference type="EMBL" id="KAF7338320.1"/>
    </source>
</evidence>
<comment type="catalytic activity">
    <reaction evidence="5 6">
        <text>Release of N-terminal amino acids, preferentially methionine, from peptides and arylamides.</text>
        <dbReference type="EC" id="3.4.11.18"/>
    </reaction>
</comment>
<comment type="caution">
    <text evidence="5">Lacks conserved residue(s) required for the propagation of feature annotation.</text>
</comment>
<keyword evidence="1 5" id="KW-0031">Aminopeptidase</keyword>
<evidence type="ECO:0000313" key="9">
    <source>
        <dbReference type="Proteomes" id="UP000620124"/>
    </source>
</evidence>
<dbReference type="PRINTS" id="PR00599">
    <property type="entry name" value="MAPEPTIDASE"/>
</dbReference>
<dbReference type="Proteomes" id="UP000620124">
    <property type="component" value="Unassembled WGS sequence"/>
</dbReference>